<evidence type="ECO:0000256" key="5">
    <source>
        <dbReference type="ARBA" id="ARBA00022967"/>
    </source>
</evidence>
<organism evidence="8 9">
    <name type="scientific">Salinisphaera hydrothermalis (strain C41B8)</name>
    <dbReference type="NCBI Taxonomy" id="1304275"/>
    <lineage>
        <taxon>Bacteria</taxon>
        <taxon>Pseudomonadati</taxon>
        <taxon>Pseudomonadota</taxon>
        <taxon>Gammaproteobacteria</taxon>
        <taxon>Salinisphaerales</taxon>
        <taxon>Salinisphaeraceae</taxon>
        <taxon>Salinisphaera</taxon>
    </lineage>
</organism>
<dbReference type="Gene3D" id="2.40.50.100">
    <property type="match status" value="1"/>
</dbReference>
<dbReference type="GO" id="GO:0055052">
    <property type="term" value="C:ATP-binding cassette (ABC) transporter complex, substrate-binding subunit-containing"/>
    <property type="evidence" value="ECO:0007669"/>
    <property type="project" value="TreeGrafter"/>
</dbReference>
<dbReference type="OrthoDB" id="9802264at2"/>
<keyword evidence="9" id="KW-1185">Reference proteome</keyword>
<sequence length="368" mass="40078">MSLVLDNVSKVVGGETHIAPMDLELESGSLSLLLGLTLSGKTSLMRLMAGLDKPSSGRILVDGRDVTGLSVRKRNVAMVYQQFINYPSLTVYENIASPLRIAGVSSSEIDRRVRAEAERLHIDAMLDRLPAELSGGQQQRTAMARALVRDAELVLLDEPLVNLDYKLRETLREELPKALEGRRSIVVYATTDPWEALAFGGRTAVLEEGNLLQYDYAANVYSAPATTHVASVFSDPPMNIIDGEIRGDELRVGDSLRTARPAALSSLSDGSYLFGVRPPHLTVNSDADKGGQRIDTAVDVTEISGSDTYVHCQVEGRPWVAVQPGVHQHDLGARLSLGFHPDKLFVFDRNEQLVHSPEAGADRQDEGA</sequence>
<keyword evidence="1" id="KW-0813">Transport</keyword>
<dbReference type="eggNOG" id="COG3839">
    <property type="taxonomic scope" value="Bacteria"/>
</dbReference>
<reference evidence="8 9" key="1">
    <citation type="submission" date="2013-03" db="EMBL/GenBank/DDBJ databases">
        <title>Salinisphaera hydrothermalis C41B8 Genome Sequencing.</title>
        <authorList>
            <person name="Li C."/>
            <person name="Lai Q."/>
            <person name="Shao Z."/>
        </authorList>
    </citation>
    <scope>NUCLEOTIDE SEQUENCE [LARGE SCALE GENOMIC DNA]</scope>
    <source>
        <strain evidence="8 9">C41B8</strain>
    </source>
</reference>
<protein>
    <submittedName>
        <fullName evidence="8">ABC transporter-like protein</fullName>
    </submittedName>
</protein>
<evidence type="ECO:0000256" key="1">
    <source>
        <dbReference type="ARBA" id="ARBA00022448"/>
    </source>
</evidence>
<keyword evidence="3" id="KW-0547">Nucleotide-binding</keyword>
<dbReference type="InterPro" id="IPR003439">
    <property type="entry name" value="ABC_transporter-like_ATP-bd"/>
</dbReference>
<dbReference type="SUPFAM" id="SSF50331">
    <property type="entry name" value="MOP-like"/>
    <property type="match status" value="1"/>
</dbReference>
<dbReference type="InterPro" id="IPR008995">
    <property type="entry name" value="Mo/tungstate-bd_C_term_dom"/>
</dbReference>
<evidence type="ECO:0000256" key="4">
    <source>
        <dbReference type="ARBA" id="ARBA00022840"/>
    </source>
</evidence>
<accession>A0A084IJF7</accession>
<dbReference type="RefSeq" id="WP_037338895.1">
    <property type="nucleotide sequence ID" value="NZ_APNK01000021.1"/>
</dbReference>
<dbReference type="AlphaFoldDB" id="A0A084IJF7"/>
<dbReference type="PANTHER" id="PTHR43875">
    <property type="entry name" value="MALTODEXTRIN IMPORT ATP-BINDING PROTEIN MSMX"/>
    <property type="match status" value="1"/>
</dbReference>
<dbReference type="Gene3D" id="2.40.50.140">
    <property type="entry name" value="Nucleic acid-binding proteins"/>
    <property type="match status" value="1"/>
</dbReference>
<dbReference type="SMART" id="SM00382">
    <property type="entry name" value="AAA"/>
    <property type="match status" value="1"/>
</dbReference>
<comment type="caution">
    <text evidence="8">The sequence shown here is derived from an EMBL/GenBank/DDBJ whole genome shotgun (WGS) entry which is preliminary data.</text>
</comment>
<evidence type="ECO:0000313" key="9">
    <source>
        <dbReference type="Proteomes" id="UP000028302"/>
    </source>
</evidence>
<feature type="domain" description="ABC transporter" evidence="7">
    <location>
        <begin position="3"/>
        <end position="233"/>
    </location>
</feature>
<dbReference type="Proteomes" id="UP000028302">
    <property type="component" value="Unassembled WGS sequence"/>
</dbReference>
<dbReference type="CDD" id="cd03259">
    <property type="entry name" value="ABC_Carb_Solutes_like"/>
    <property type="match status" value="1"/>
</dbReference>
<proteinExistence type="predicted"/>
<dbReference type="GO" id="GO:0016887">
    <property type="term" value="F:ATP hydrolysis activity"/>
    <property type="evidence" value="ECO:0007669"/>
    <property type="project" value="InterPro"/>
</dbReference>
<evidence type="ECO:0000256" key="6">
    <source>
        <dbReference type="ARBA" id="ARBA00023136"/>
    </source>
</evidence>
<dbReference type="InterPro" id="IPR003593">
    <property type="entry name" value="AAA+_ATPase"/>
</dbReference>
<dbReference type="InterPro" id="IPR015853">
    <property type="entry name" value="ABC_transpr_FbpC"/>
</dbReference>
<dbReference type="EMBL" id="APNK01000021">
    <property type="protein sequence ID" value="KEZ76841.1"/>
    <property type="molecule type" value="Genomic_DNA"/>
</dbReference>
<dbReference type="STRING" id="1304275.C41B8_12825"/>
<dbReference type="PANTHER" id="PTHR43875:SF15">
    <property type="entry name" value="TREHALOSE IMPORT ATP-BINDING PROTEIN SUGC"/>
    <property type="match status" value="1"/>
</dbReference>
<keyword evidence="4" id="KW-0067">ATP-binding</keyword>
<dbReference type="GO" id="GO:0005524">
    <property type="term" value="F:ATP binding"/>
    <property type="evidence" value="ECO:0007669"/>
    <property type="project" value="UniProtKB-KW"/>
</dbReference>
<evidence type="ECO:0000256" key="2">
    <source>
        <dbReference type="ARBA" id="ARBA00022475"/>
    </source>
</evidence>
<dbReference type="GO" id="GO:0015408">
    <property type="term" value="F:ABC-type ferric iron transporter activity"/>
    <property type="evidence" value="ECO:0007669"/>
    <property type="project" value="InterPro"/>
</dbReference>
<keyword evidence="6" id="KW-0472">Membrane</keyword>
<keyword evidence="5" id="KW-1278">Translocase</keyword>
<dbReference type="SUPFAM" id="SSF52540">
    <property type="entry name" value="P-loop containing nucleoside triphosphate hydrolases"/>
    <property type="match status" value="1"/>
</dbReference>
<dbReference type="Gene3D" id="3.40.50.300">
    <property type="entry name" value="P-loop containing nucleotide triphosphate hydrolases"/>
    <property type="match status" value="1"/>
</dbReference>
<evidence type="ECO:0000313" key="8">
    <source>
        <dbReference type="EMBL" id="KEZ76841.1"/>
    </source>
</evidence>
<dbReference type="InterPro" id="IPR012340">
    <property type="entry name" value="NA-bd_OB-fold"/>
</dbReference>
<dbReference type="Pfam" id="PF08402">
    <property type="entry name" value="TOBE_2"/>
    <property type="match status" value="1"/>
</dbReference>
<evidence type="ECO:0000259" key="7">
    <source>
        <dbReference type="PROSITE" id="PS50893"/>
    </source>
</evidence>
<gene>
    <name evidence="8" type="ORF">C41B8_12825</name>
</gene>
<name>A0A084IJF7_SALHC</name>
<dbReference type="InterPro" id="IPR013611">
    <property type="entry name" value="Transp-assoc_OB_typ2"/>
</dbReference>
<keyword evidence="2" id="KW-1003">Cell membrane</keyword>
<evidence type="ECO:0000256" key="3">
    <source>
        <dbReference type="ARBA" id="ARBA00022741"/>
    </source>
</evidence>
<dbReference type="InterPro" id="IPR047641">
    <property type="entry name" value="ABC_transpr_MalK/UgpC-like"/>
</dbReference>
<dbReference type="Pfam" id="PF00005">
    <property type="entry name" value="ABC_tran"/>
    <property type="match status" value="1"/>
</dbReference>
<dbReference type="PROSITE" id="PS50893">
    <property type="entry name" value="ABC_TRANSPORTER_2"/>
    <property type="match status" value="1"/>
</dbReference>
<dbReference type="InterPro" id="IPR027417">
    <property type="entry name" value="P-loop_NTPase"/>
</dbReference>